<evidence type="ECO:0000313" key="3">
    <source>
        <dbReference type="Proteomes" id="UP001240483"/>
    </source>
</evidence>
<dbReference type="AlphaFoldDB" id="A0AAP4FDJ9"/>
<gene>
    <name evidence="2" type="ORF">QP116_05420</name>
</gene>
<evidence type="ECO:0000256" key="1">
    <source>
        <dbReference type="SAM" id="MobiDB-lite"/>
    </source>
</evidence>
<protein>
    <submittedName>
        <fullName evidence="2">Uncharacterized protein</fullName>
    </submittedName>
</protein>
<feature type="compositionally biased region" description="Low complexity" evidence="1">
    <location>
        <begin position="1"/>
        <end position="18"/>
    </location>
</feature>
<proteinExistence type="predicted"/>
<accession>A0AAP4FDJ9</accession>
<feature type="region of interest" description="Disordered" evidence="1">
    <location>
        <begin position="104"/>
        <end position="123"/>
    </location>
</feature>
<name>A0AAP4FDJ9_9MICC</name>
<reference evidence="2" key="1">
    <citation type="submission" date="2023-05" db="EMBL/GenBank/DDBJ databases">
        <title>Cataloging the Phylogenetic Diversity of Human Bladder Bacteria.</title>
        <authorList>
            <person name="Du J."/>
        </authorList>
    </citation>
    <scope>NUCLEOTIDE SEQUENCE</scope>
    <source>
        <strain evidence="2">UMB9978</strain>
    </source>
</reference>
<organism evidence="2 3">
    <name type="scientific">Pseudoglutamicibacter cumminsii</name>
    <dbReference type="NCBI Taxonomy" id="156979"/>
    <lineage>
        <taxon>Bacteria</taxon>
        <taxon>Bacillati</taxon>
        <taxon>Actinomycetota</taxon>
        <taxon>Actinomycetes</taxon>
        <taxon>Micrococcales</taxon>
        <taxon>Micrococcaceae</taxon>
        <taxon>Pseudoglutamicibacter</taxon>
    </lineage>
</organism>
<evidence type="ECO:0000313" key="2">
    <source>
        <dbReference type="EMBL" id="MDK6275174.1"/>
    </source>
</evidence>
<sequence>MPSSSSKSQQPAPSSSERPSPRGPSVNPSLRTPGPPPVGRGKVTGLIVHVTKGADRETVDRQVAEVLEGYGTKVEPGVTMFDGSFVYSLDPGFKETQLDEVSEELAKLPEVTSAEPDSQVRLQ</sequence>
<feature type="region of interest" description="Disordered" evidence="1">
    <location>
        <begin position="1"/>
        <end position="43"/>
    </location>
</feature>
<dbReference type="Proteomes" id="UP001240483">
    <property type="component" value="Unassembled WGS sequence"/>
</dbReference>
<comment type="caution">
    <text evidence="2">The sequence shown here is derived from an EMBL/GenBank/DDBJ whole genome shotgun (WGS) entry which is preliminary data.</text>
</comment>
<dbReference type="EMBL" id="JASODW010000005">
    <property type="protein sequence ID" value="MDK6275174.1"/>
    <property type="molecule type" value="Genomic_DNA"/>
</dbReference>
<dbReference type="RefSeq" id="WP_285333124.1">
    <property type="nucleotide sequence ID" value="NZ_JASODW010000005.1"/>
</dbReference>